<dbReference type="WBParaSite" id="RSKR_0000686033.1">
    <property type="protein sequence ID" value="RSKR_0000686033.1"/>
    <property type="gene ID" value="RSKR_0000686033"/>
</dbReference>
<accession>A0AC35U2R2</accession>
<proteinExistence type="predicted"/>
<name>A0AC35U2R2_9BILA</name>
<dbReference type="Proteomes" id="UP000095286">
    <property type="component" value="Unplaced"/>
</dbReference>
<protein>
    <submittedName>
        <fullName evidence="2">C2H2-type domain-containing protein</fullName>
    </submittedName>
</protein>
<evidence type="ECO:0000313" key="1">
    <source>
        <dbReference type="Proteomes" id="UP000095286"/>
    </source>
</evidence>
<reference evidence="2" key="1">
    <citation type="submission" date="2016-11" db="UniProtKB">
        <authorList>
            <consortium name="WormBaseParasite"/>
        </authorList>
    </citation>
    <scope>IDENTIFICATION</scope>
    <source>
        <strain evidence="2">KR3021</strain>
    </source>
</reference>
<sequence length="126" mass="14906">MNTRAILFLLNKSNTSYFNLTSCRNPSYGFHSKSFKWSFSTFSPARGDGYCANELYCTHCKLTFDRRRTHSMHIRHRQCQQLRDAEQTFNQEFNARDVLDVIWPERNDPSAANDAYIYFFLDPRAD</sequence>
<evidence type="ECO:0000313" key="2">
    <source>
        <dbReference type="WBParaSite" id="RSKR_0000686033.1"/>
    </source>
</evidence>
<organism evidence="1 2">
    <name type="scientific">Rhabditophanes sp. KR3021</name>
    <dbReference type="NCBI Taxonomy" id="114890"/>
    <lineage>
        <taxon>Eukaryota</taxon>
        <taxon>Metazoa</taxon>
        <taxon>Ecdysozoa</taxon>
        <taxon>Nematoda</taxon>
        <taxon>Chromadorea</taxon>
        <taxon>Rhabditida</taxon>
        <taxon>Tylenchina</taxon>
        <taxon>Panagrolaimomorpha</taxon>
        <taxon>Strongyloidoidea</taxon>
        <taxon>Alloionematidae</taxon>
        <taxon>Rhabditophanes</taxon>
    </lineage>
</organism>